<feature type="compositionally biased region" description="Basic and acidic residues" evidence="2">
    <location>
        <begin position="693"/>
        <end position="703"/>
    </location>
</feature>
<accession>A0ABS2XAD1</accession>
<feature type="domain" description="PXA" evidence="5">
    <location>
        <begin position="89"/>
        <end position="272"/>
    </location>
</feature>
<dbReference type="PROSITE" id="PS50195">
    <property type="entry name" value="PX"/>
    <property type="match status" value="1"/>
</dbReference>
<protein>
    <submittedName>
        <fullName evidence="6">SNX19 protein</fullName>
    </submittedName>
</protein>
<feature type="non-terminal residue" evidence="6">
    <location>
        <position position="1"/>
    </location>
</feature>
<dbReference type="SUPFAM" id="SSF64268">
    <property type="entry name" value="PX domain"/>
    <property type="match status" value="1"/>
</dbReference>
<keyword evidence="3" id="KW-0472">Membrane</keyword>
<dbReference type="InterPro" id="IPR036871">
    <property type="entry name" value="PX_dom_sf"/>
</dbReference>
<dbReference type="SMART" id="SM00313">
    <property type="entry name" value="PXA"/>
    <property type="match status" value="1"/>
</dbReference>
<feature type="transmembrane region" description="Helical" evidence="3">
    <location>
        <begin position="29"/>
        <end position="59"/>
    </location>
</feature>
<evidence type="ECO:0000256" key="1">
    <source>
        <dbReference type="ARBA" id="ARBA00010883"/>
    </source>
</evidence>
<dbReference type="InterPro" id="IPR013937">
    <property type="entry name" value="Sorting_nexin_C"/>
</dbReference>
<evidence type="ECO:0000256" key="2">
    <source>
        <dbReference type="SAM" id="MobiDB-lite"/>
    </source>
</evidence>
<dbReference type="Proteomes" id="UP001166093">
    <property type="component" value="Unassembled WGS sequence"/>
</dbReference>
<dbReference type="InterPro" id="IPR003114">
    <property type="entry name" value="Phox_assoc"/>
</dbReference>
<evidence type="ECO:0000313" key="7">
    <source>
        <dbReference type="Proteomes" id="UP001166093"/>
    </source>
</evidence>
<dbReference type="PANTHER" id="PTHR22775:SF31">
    <property type="entry name" value="SORTING NEXIN-19"/>
    <property type="match status" value="1"/>
</dbReference>
<feature type="non-terminal residue" evidence="6">
    <location>
        <position position="961"/>
    </location>
</feature>
<feature type="compositionally biased region" description="Basic and acidic residues" evidence="2">
    <location>
        <begin position="421"/>
        <end position="434"/>
    </location>
</feature>
<feature type="region of interest" description="Disordered" evidence="2">
    <location>
        <begin position="762"/>
        <end position="789"/>
    </location>
</feature>
<sequence length="961" mass="107483">MQQPEVLRSSAWSLGELAGQKKLLGLGALLAWIILFHLLVNVWLLCMLTSLLIVMGGWLGSQAVFDTNSVVHLERFIKLEACAPSPESESQLDEEIRSTVSKIIRDFVSSWYRTVSREPEFETEVQNAMLAMALELKMRSRSMDRKALAQKSMVLFGCHLQSYMRVKEVIAELDKQPGGDDRYNQGSLWRLYSKVSSPHRALESSAMEVSHARAIVDLLLHAFTPAPHLETRTGRYVVGELITCNVLLPLITKVSDPAWINAMIVDILTKSVIKAKPTPLPSPLPPPPPPPQEPQLEAPSSLPLKIYLETPASVAPTPKSLDYSSYDLLDQAEACPQQEKDEEESKQDAEFFPGGKIVTNYLRPDAFNPFYPCDDSDLESPMADFRKSSECLVLTEEALQSDRLRDCVTPTEFSSAPGLEEAVRSDHASTKEESPTSTSGLGNFLCEEPGQIPSRQPFFQGKEALASAHASSSDPQELSMALPMLTSSSSTGIVNLSTFSFEPLSSPDGPVIIQNLRITGTITAKEHRGTGSHPYTLYTIKYETAVDAENPGTLQPVAYHMVNRRYSEFLNLQTRMEEKTELRKLIKNVKGPKKIFPDLPFGNMDSDRVEARKGLLESFLKQLCEIPETANSEEMQEFLALNTDARIAFVKKPFIVSRIDKIVVNAIVDTLKTAFPRSEPQSPTEDIAENETGESKPVPDCKKNKSRLRFSSKIAPIFSESELHPKVLYCFGESSTVFDGLSLAGMADFIQEQERLLEMGTQVERDGKTPVSGGEDREPQQPAEQSKAAAAETDLADVALNLLCLLMKEQWSWLCTENIQKTIRLLFGTLIERWLEVHIANMTSTPYWVTYLRVLQEAIWPGGFLPTRPRLIPTAEQKEETRKQCLECLMKLVPDFVPELLGVEKYRVSWQVVLESLQDPHINRHLVYCMCDLLLEFLVPESSNEDFQKSLLKHLSGNMAA</sequence>
<evidence type="ECO:0000259" key="4">
    <source>
        <dbReference type="PROSITE" id="PS50195"/>
    </source>
</evidence>
<comment type="similarity">
    <text evidence="1">Belongs to the sorting nexin family.</text>
</comment>
<proteinExistence type="inferred from homology"/>
<comment type="caution">
    <text evidence="6">The sequence shown here is derived from an EMBL/GenBank/DDBJ whole genome shotgun (WGS) entry which is preliminary data.</text>
</comment>
<evidence type="ECO:0000256" key="3">
    <source>
        <dbReference type="SAM" id="Phobius"/>
    </source>
</evidence>
<dbReference type="Pfam" id="PF00787">
    <property type="entry name" value="PX"/>
    <property type="match status" value="1"/>
</dbReference>
<dbReference type="Pfam" id="PF08628">
    <property type="entry name" value="Nexin_C"/>
    <property type="match status" value="1"/>
</dbReference>
<reference evidence="6" key="1">
    <citation type="journal article" date="2021" name="Cell">
        <title>Tracing the genetic footprints of vertebrate landing in non-teleost ray-finned fishes.</title>
        <authorList>
            <person name="Bi X."/>
            <person name="Wang K."/>
            <person name="Yang L."/>
            <person name="Pan H."/>
            <person name="Jiang H."/>
            <person name="Wei Q."/>
            <person name="Fang M."/>
            <person name="Yu H."/>
            <person name="Zhu C."/>
            <person name="Cai Y."/>
            <person name="He Y."/>
            <person name="Gan X."/>
            <person name="Zeng H."/>
            <person name="Yu D."/>
            <person name="Zhu Y."/>
            <person name="Jiang H."/>
            <person name="Qiu Q."/>
            <person name="Yang H."/>
            <person name="Zhang Y.E."/>
            <person name="Wang W."/>
            <person name="Zhu M."/>
            <person name="He S."/>
            <person name="Zhang G."/>
        </authorList>
    </citation>
    <scope>NUCLEOTIDE SEQUENCE</scope>
    <source>
        <strain evidence="6">Pddl_001</strain>
    </source>
</reference>
<dbReference type="InterPro" id="IPR001683">
    <property type="entry name" value="PX_dom"/>
</dbReference>
<evidence type="ECO:0000313" key="6">
    <source>
        <dbReference type="EMBL" id="MBN3271018.1"/>
    </source>
</evidence>
<keyword evidence="3" id="KW-0812">Transmembrane</keyword>
<keyword evidence="3" id="KW-1133">Transmembrane helix</keyword>
<dbReference type="PANTHER" id="PTHR22775">
    <property type="entry name" value="SORTING NEXIN"/>
    <property type="match status" value="1"/>
</dbReference>
<feature type="region of interest" description="Disordered" evidence="2">
    <location>
        <begin position="278"/>
        <end position="298"/>
    </location>
</feature>
<dbReference type="Gene3D" id="3.30.1520.10">
    <property type="entry name" value="Phox-like domain"/>
    <property type="match status" value="1"/>
</dbReference>
<organism evidence="6 7">
    <name type="scientific">Polyodon spathula</name>
    <name type="common">North American paddlefish</name>
    <name type="synonym">Squalus spathula</name>
    <dbReference type="NCBI Taxonomy" id="7913"/>
    <lineage>
        <taxon>Eukaryota</taxon>
        <taxon>Metazoa</taxon>
        <taxon>Chordata</taxon>
        <taxon>Craniata</taxon>
        <taxon>Vertebrata</taxon>
        <taxon>Euteleostomi</taxon>
        <taxon>Actinopterygii</taxon>
        <taxon>Chondrostei</taxon>
        <taxon>Acipenseriformes</taxon>
        <taxon>Polyodontidae</taxon>
        <taxon>Polyodon</taxon>
    </lineage>
</organism>
<name>A0ABS2XAD1_POLSP</name>
<evidence type="ECO:0000259" key="5">
    <source>
        <dbReference type="PROSITE" id="PS51207"/>
    </source>
</evidence>
<dbReference type="InterPro" id="IPR037909">
    <property type="entry name" value="SNX19_PX"/>
</dbReference>
<dbReference type="Pfam" id="PF02194">
    <property type="entry name" value="PXA"/>
    <property type="match status" value="1"/>
</dbReference>
<feature type="compositionally biased region" description="Basic and acidic residues" evidence="2">
    <location>
        <begin position="762"/>
        <end position="779"/>
    </location>
</feature>
<dbReference type="CDD" id="cd06893">
    <property type="entry name" value="PX_SNX19"/>
    <property type="match status" value="1"/>
</dbReference>
<feature type="region of interest" description="Disordered" evidence="2">
    <location>
        <begin position="418"/>
        <end position="441"/>
    </location>
</feature>
<feature type="domain" description="PX" evidence="4">
    <location>
        <begin position="516"/>
        <end position="646"/>
    </location>
</feature>
<dbReference type="EMBL" id="JAAWVQ010007395">
    <property type="protein sequence ID" value="MBN3271018.1"/>
    <property type="molecule type" value="Genomic_DNA"/>
</dbReference>
<dbReference type="PROSITE" id="PS51207">
    <property type="entry name" value="PXA"/>
    <property type="match status" value="1"/>
</dbReference>
<feature type="compositionally biased region" description="Pro residues" evidence="2">
    <location>
        <begin position="278"/>
        <end position="293"/>
    </location>
</feature>
<gene>
    <name evidence="6" type="primary">Snx19</name>
    <name evidence="6" type="ORF">GTO93_0020552</name>
</gene>
<feature type="region of interest" description="Disordered" evidence="2">
    <location>
        <begin position="676"/>
        <end position="703"/>
    </location>
</feature>
<dbReference type="SMART" id="SM00312">
    <property type="entry name" value="PX"/>
    <property type="match status" value="1"/>
</dbReference>
<keyword evidence="7" id="KW-1185">Reference proteome</keyword>